<accession>A0A8R7P879</accession>
<reference evidence="2" key="3">
    <citation type="submission" date="2022-06" db="UniProtKB">
        <authorList>
            <consortium name="EnsemblPlants"/>
        </authorList>
    </citation>
    <scope>IDENTIFICATION</scope>
</reference>
<dbReference type="PANTHER" id="PTHR33074:SF141">
    <property type="entry name" value="DUF1618 DOMAIN-CONTAINING PROTEIN"/>
    <property type="match status" value="1"/>
</dbReference>
<dbReference type="AlphaFoldDB" id="A0A8R7P879"/>
<feature type="domain" description="DUF1618" evidence="1">
    <location>
        <begin position="1"/>
        <end position="88"/>
    </location>
</feature>
<dbReference type="Pfam" id="PF07762">
    <property type="entry name" value="DUF1618"/>
    <property type="match status" value="1"/>
</dbReference>
<dbReference type="InterPro" id="IPR011676">
    <property type="entry name" value="DUF1618"/>
</dbReference>
<evidence type="ECO:0000313" key="3">
    <source>
        <dbReference type="Proteomes" id="UP000015106"/>
    </source>
</evidence>
<proteinExistence type="predicted"/>
<protein>
    <recommendedName>
        <fullName evidence="1">DUF1618 domain-containing protein</fullName>
    </recommendedName>
</protein>
<name>A0A8R7P879_TRIUA</name>
<evidence type="ECO:0000259" key="1">
    <source>
        <dbReference type="Pfam" id="PF07762"/>
    </source>
</evidence>
<dbReference type="Gramene" id="TuG1812G0100004685.01.T02">
    <property type="protein sequence ID" value="TuG1812G0100004685.01.T02"/>
    <property type="gene ID" value="TuG1812G0100004685.01"/>
</dbReference>
<sequence>FEFIPFPESRVNFLNEDGRPHRAEYYCNVACCDDLLKFIEIEFDDPLVRTSRKGWKATVWNRKISWNKWEIRSTVDVAKISVDQSYSALLLELRGDESQKLDL</sequence>
<keyword evidence="3" id="KW-1185">Reference proteome</keyword>
<dbReference type="EnsemblPlants" id="TuG1812G0100004685.01.T02">
    <property type="protein sequence ID" value="TuG1812G0100004685.01.T02"/>
    <property type="gene ID" value="TuG1812G0100004685.01"/>
</dbReference>
<reference evidence="3" key="1">
    <citation type="journal article" date="2013" name="Nature">
        <title>Draft genome of the wheat A-genome progenitor Triticum urartu.</title>
        <authorList>
            <person name="Ling H.Q."/>
            <person name="Zhao S."/>
            <person name="Liu D."/>
            <person name="Wang J."/>
            <person name="Sun H."/>
            <person name="Zhang C."/>
            <person name="Fan H."/>
            <person name="Li D."/>
            <person name="Dong L."/>
            <person name="Tao Y."/>
            <person name="Gao C."/>
            <person name="Wu H."/>
            <person name="Li Y."/>
            <person name="Cui Y."/>
            <person name="Guo X."/>
            <person name="Zheng S."/>
            <person name="Wang B."/>
            <person name="Yu K."/>
            <person name="Liang Q."/>
            <person name="Yang W."/>
            <person name="Lou X."/>
            <person name="Chen J."/>
            <person name="Feng M."/>
            <person name="Jian J."/>
            <person name="Zhang X."/>
            <person name="Luo G."/>
            <person name="Jiang Y."/>
            <person name="Liu J."/>
            <person name="Wang Z."/>
            <person name="Sha Y."/>
            <person name="Zhang B."/>
            <person name="Wu H."/>
            <person name="Tang D."/>
            <person name="Shen Q."/>
            <person name="Xue P."/>
            <person name="Zou S."/>
            <person name="Wang X."/>
            <person name="Liu X."/>
            <person name="Wang F."/>
            <person name="Yang Y."/>
            <person name="An X."/>
            <person name="Dong Z."/>
            <person name="Zhang K."/>
            <person name="Zhang X."/>
            <person name="Luo M.C."/>
            <person name="Dvorak J."/>
            <person name="Tong Y."/>
            <person name="Wang J."/>
            <person name="Yang H."/>
            <person name="Li Z."/>
            <person name="Wang D."/>
            <person name="Zhang A."/>
            <person name="Wang J."/>
        </authorList>
    </citation>
    <scope>NUCLEOTIDE SEQUENCE</scope>
    <source>
        <strain evidence="3">cv. G1812</strain>
    </source>
</reference>
<evidence type="ECO:0000313" key="2">
    <source>
        <dbReference type="EnsemblPlants" id="TuG1812G0100004685.01.T02"/>
    </source>
</evidence>
<dbReference type="Proteomes" id="UP000015106">
    <property type="component" value="Chromosome 1"/>
</dbReference>
<organism evidence="2 3">
    <name type="scientific">Triticum urartu</name>
    <name type="common">Red wild einkorn</name>
    <name type="synonym">Crithodium urartu</name>
    <dbReference type="NCBI Taxonomy" id="4572"/>
    <lineage>
        <taxon>Eukaryota</taxon>
        <taxon>Viridiplantae</taxon>
        <taxon>Streptophyta</taxon>
        <taxon>Embryophyta</taxon>
        <taxon>Tracheophyta</taxon>
        <taxon>Spermatophyta</taxon>
        <taxon>Magnoliopsida</taxon>
        <taxon>Liliopsida</taxon>
        <taxon>Poales</taxon>
        <taxon>Poaceae</taxon>
        <taxon>BOP clade</taxon>
        <taxon>Pooideae</taxon>
        <taxon>Triticodae</taxon>
        <taxon>Triticeae</taxon>
        <taxon>Triticinae</taxon>
        <taxon>Triticum</taxon>
    </lineage>
</organism>
<reference evidence="2" key="2">
    <citation type="submission" date="2018-03" db="EMBL/GenBank/DDBJ databases">
        <title>The Triticum urartu genome reveals the dynamic nature of wheat genome evolution.</title>
        <authorList>
            <person name="Ling H."/>
            <person name="Ma B."/>
            <person name="Shi X."/>
            <person name="Liu H."/>
            <person name="Dong L."/>
            <person name="Sun H."/>
            <person name="Cao Y."/>
            <person name="Gao Q."/>
            <person name="Zheng S."/>
            <person name="Li Y."/>
            <person name="Yu Y."/>
            <person name="Du H."/>
            <person name="Qi M."/>
            <person name="Li Y."/>
            <person name="Yu H."/>
            <person name="Cui Y."/>
            <person name="Wang N."/>
            <person name="Chen C."/>
            <person name="Wu H."/>
            <person name="Zhao Y."/>
            <person name="Zhang J."/>
            <person name="Li Y."/>
            <person name="Zhou W."/>
            <person name="Zhang B."/>
            <person name="Hu W."/>
            <person name="Eijk M."/>
            <person name="Tang J."/>
            <person name="Witsenboer H."/>
            <person name="Zhao S."/>
            <person name="Li Z."/>
            <person name="Zhang A."/>
            <person name="Wang D."/>
            <person name="Liang C."/>
        </authorList>
    </citation>
    <scope>NUCLEOTIDE SEQUENCE [LARGE SCALE GENOMIC DNA]</scope>
    <source>
        <strain evidence="2">cv. G1812</strain>
    </source>
</reference>
<dbReference type="PANTHER" id="PTHR33074">
    <property type="entry name" value="EXPRESSED PROTEIN-RELATED"/>
    <property type="match status" value="1"/>
</dbReference>